<dbReference type="EMBL" id="VFJE01000048">
    <property type="protein sequence ID" value="TPD73396.1"/>
    <property type="molecule type" value="Genomic_DNA"/>
</dbReference>
<proteinExistence type="predicted"/>
<dbReference type="RefSeq" id="WP_139998123.1">
    <property type="nucleotide sequence ID" value="NZ_VFJE01000048.1"/>
</dbReference>
<dbReference type="OrthoDB" id="582675at2"/>
<feature type="transmembrane region" description="Helical" evidence="1">
    <location>
        <begin position="50"/>
        <end position="70"/>
    </location>
</feature>
<keyword evidence="3" id="KW-1185">Reference proteome</keyword>
<dbReference type="Proteomes" id="UP000319175">
    <property type="component" value="Unassembled WGS sequence"/>
</dbReference>
<name>A0A501QMT2_9FLAO</name>
<organism evidence="2 3">
    <name type="scientific">Flavobacterium microcysteis</name>
    <dbReference type="NCBI Taxonomy" id="2596891"/>
    <lineage>
        <taxon>Bacteria</taxon>
        <taxon>Pseudomonadati</taxon>
        <taxon>Bacteroidota</taxon>
        <taxon>Flavobacteriia</taxon>
        <taxon>Flavobacteriales</taxon>
        <taxon>Flavobacteriaceae</taxon>
        <taxon>Flavobacterium</taxon>
    </lineage>
</organism>
<evidence type="ECO:0000313" key="3">
    <source>
        <dbReference type="Proteomes" id="UP000319175"/>
    </source>
</evidence>
<accession>A0A501QMT2</accession>
<evidence type="ECO:0000256" key="1">
    <source>
        <dbReference type="SAM" id="Phobius"/>
    </source>
</evidence>
<evidence type="ECO:0008006" key="4">
    <source>
        <dbReference type="Google" id="ProtNLM"/>
    </source>
</evidence>
<keyword evidence="1" id="KW-0472">Membrane</keyword>
<gene>
    <name evidence="2" type="ORF">FJA49_01530</name>
</gene>
<reference evidence="2 3" key="1">
    <citation type="submission" date="2019-06" db="EMBL/GenBank/DDBJ databases">
        <title>Flavobacterium sp. MaA-Y11 from geoumgang.</title>
        <authorList>
            <person name="Jeong S."/>
        </authorList>
    </citation>
    <scope>NUCLEOTIDE SEQUENCE [LARGE SCALE GENOMIC DNA]</scope>
    <source>
        <strain evidence="2 3">MaA-Y11</strain>
    </source>
</reference>
<comment type="caution">
    <text evidence="2">The sequence shown here is derived from an EMBL/GenBank/DDBJ whole genome shotgun (WGS) entry which is preliminary data.</text>
</comment>
<keyword evidence="1" id="KW-1133">Transmembrane helix</keyword>
<protein>
    <recommendedName>
        <fullName evidence="4">Bacterial Pleckstrin homology domain-containing protein</fullName>
    </recommendedName>
</protein>
<sequence>MANEILFTERQRFKQWWLWLILLGINGLFLFGVFKQVINGQQFGDKPMSNTGLLIAAGLTILLMILFLNFRLDTLIKKDGIYVRFFPFHLKFKYFAWEKLTKSFVRHYSPIAEYGGWGLRYGFLGNGKAYNVSGDKGLQIEFTDSKRLLIGTNKPEELTEVLKRIGQLKQ</sequence>
<feature type="transmembrane region" description="Helical" evidence="1">
    <location>
        <begin position="16"/>
        <end position="38"/>
    </location>
</feature>
<dbReference type="AlphaFoldDB" id="A0A501QMT2"/>
<keyword evidence="1" id="KW-0812">Transmembrane</keyword>
<evidence type="ECO:0000313" key="2">
    <source>
        <dbReference type="EMBL" id="TPD73396.1"/>
    </source>
</evidence>